<dbReference type="RefSeq" id="WP_016362680.1">
    <property type="nucleotide sequence ID" value="NC_017672.3"/>
</dbReference>
<dbReference type="EMBL" id="CP003422">
    <property type="protein sequence ID" value="AGN70720.1"/>
    <property type="molecule type" value="Genomic_DNA"/>
</dbReference>
<gene>
    <name evidence="1" type="ORF">B2K_39585</name>
</gene>
<protein>
    <submittedName>
        <fullName evidence="1">Uncharacterized protein</fullName>
    </submittedName>
</protein>
<organism evidence="1 2">
    <name type="scientific">Paenibacillus mucilaginosus K02</name>
    <dbReference type="NCBI Taxonomy" id="997761"/>
    <lineage>
        <taxon>Bacteria</taxon>
        <taxon>Bacillati</taxon>
        <taxon>Bacillota</taxon>
        <taxon>Bacilli</taxon>
        <taxon>Bacillales</taxon>
        <taxon>Paenibacillaceae</taxon>
        <taxon>Paenibacillus</taxon>
    </lineage>
</organism>
<accession>R9UPY7</accession>
<dbReference type="KEGG" id="pmw:B2K_39585"/>
<sequence length="40" mass="4642">MEWQEQAGEEHEEDEAIYEYQLSVADGTKVGGYVNWIHSI</sequence>
<dbReference type="HOGENOM" id="CLU_3293523_0_0_9"/>
<evidence type="ECO:0000313" key="1">
    <source>
        <dbReference type="EMBL" id="AGN70720.1"/>
    </source>
</evidence>
<reference evidence="1 2" key="1">
    <citation type="submission" date="2013-06" db="EMBL/GenBank/DDBJ databases">
        <title>Complete genome sequence of Paenibacillus mucilaginosus K02.</title>
        <authorList>
            <person name="Xiao B."/>
            <person name="Sun L."/>
            <person name="Xiao L."/>
            <person name="Lian B."/>
        </authorList>
    </citation>
    <scope>NUCLEOTIDE SEQUENCE [LARGE SCALE GENOMIC DNA]</scope>
    <source>
        <strain evidence="1 2">K02</strain>
    </source>
</reference>
<proteinExistence type="predicted"/>
<dbReference type="AlphaFoldDB" id="R9UPY7"/>
<dbReference type="Proteomes" id="UP000007392">
    <property type="component" value="Chromosome"/>
</dbReference>
<name>R9UPY7_9BACL</name>
<evidence type="ECO:0000313" key="2">
    <source>
        <dbReference type="Proteomes" id="UP000007392"/>
    </source>
</evidence>